<gene>
    <name evidence="3" type="ORF">PBLR_13736</name>
</gene>
<dbReference type="CDD" id="cd00761">
    <property type="entry name" value="Glyco_tranf_GTA_type"/>
    <property type="match status" value="1"/>
</dbReference>
<dbReference type="RefSeq" id="WP_138187015.1">
    <property type="nucleotide sequence ID" value="NZ_LS992241.1"/>
</dbReference>
<reference evidence="4" key="1">
    <citation type="submission" date="2018-08" db="EMBL/GenBank/DDBJ databases">
        <authorList>
            <person name="Chevrot R."/>
        </authorList>
    </citation>
    <scope>NUCLEOTIDE SEQUENCE [LARGE SCALE GENOMIC DNA]</scope>
</reference>
<accession>A0A383RFQ8</accession>
<dbReference type="AlphaFoldDB" id="A0A383RFQ8"/>
<dbReference type="PANTHER" id="PTHR22916:SF3">
    <property type="entry name" value="UDP-GLCNAC:BETAGAL BETA-1,3-N-ACETYLGLUCOSAMINYLTRANSFERASE-LIKE PROTEIN 1"/>
    <property type="match status" value="1"/>
</dbReference>
<dbReference type="GO" id="GO:0016758">
    <property type="term" value="F:hexosyltransferase activity"/>
    <property type="evidence" value="ECO:0007669"/>
    <property type="project" value="UniProtKB-ARBA"/>
</dbReference>
<feature type="domain" description="Glycosyltransferase 2-like" evidence="2">
    <location>
        <begin position="18"/>
        <end position="126"/>
    </location>
</feature>
<evidence type="ECO:0000313" key="3">
    <source>
        <dbReference type="EMBL" id="SYX85314.1"/>
    </source>
</evidence>
<dbReference type="EMBL" id="LS992241">
    <property type="protein sequence ID" value="SYX85314.1"/>
    <property type="molecule type" value="Genomic_DNA"/>
</dbReference>
<keyword evidence="3" id="KW-0808">Transferase</keyword>
<dbReference type="Proteomes" id="UP000304148">
    <property type="component" value="Chromosome"/>
</dbReference>
<protein>
    <submittedName>
        <fullName evidence="3">Glycosyl transferase family 2</fullName>
    </submittedName>
</protein>
<evidence type="ECO:0000313" key="4">
    <source>
        <dbReference type="Proteomes" id="UP000304148"/>
    </source>
</evidence>
<dbReference type="Pfam" id="PF00535">
    <property type="entry name" value="Glycos_transf_2"/>
    <property type="match status" value="1"/>
</dbReference>
<dbReference type="InterPro" id="IPR029044">
    <property type="entry name" value="Nucleotide-diphossugar_trans"/>
</dbReference>
<sequence length="248" mass="28940">MKQAVESKLIRLPDAVSVITCTNRPQHFERLVGNYMRQIYKTKELIVILNKNSMKLQDYVGKIKQRKDISIYKLLESKTLGDCLNYAISKAKYDYISRFDDDDYYSPFYLQSMMRALRKSKSDIVGKRACLVFLESSSRLLLRHPKEENTFVEQIAGATLTCRKQIFNKVRFNAVSLGETVGFLKRCTNKGYRIYSTDCSHFVIRRRAQKGSHTWKISDRMLIAQSKEIAHNVSSSNYRYYAAYKMVK</sequence>
<comment type="similarity">
    <text evidence="1">Belongs to the glycosyltransferase 2 family.</text>
</comment>
<name>A0A383RFQ8_PAEAL</name>
<dbReference type="SUPFAM" id="SSF53448">
    <property type="entry name" value="Nucleotide-diphospho-sugar transferases"/>
    <property type="match status" value="1"/>
</dbReference>
<evidence type="ECO:0000259" key="2">
    <source>
        <dbReference type="Pfam" id="PF00535"/>
    </source>
</evidence>
<evidence type="ECO:0000256" key="1">
    <source>
        <dbReference type="ARBA" id="ARBA00006739"/>
    </source>
</evidence>
<proteinExistence type="inferred from homology"/>
<dbReference type="PANTHER" id="PTHR22916">
    <property type="entry name" value="GLYCOSYLTRANSFERASE"/>
    <property type="match status" value="1"/>
</dbReference>
<dbReference type="InterPro" id="IPR001173">
    <property type="entry name" value="Glyco_trans_2-like"/>
</dbReference>
<organism evidence="3 4">
    <name type="scientific">Paenibacillus alvei</name>
    <name type="common">Bacillus alvei</name>
    <dbReference type="NCBI Taxonomy" id="44250"/>
    <lineage>
        <taxon>Bacteria</taxon>
        <taxon>Bacillati</taxon>
        <taxon>Bacillota</taxon>
        <taxon>Bacilli</taxon>
        <taxon>Bacillales</taxon>
        <taxon>Paenibacillaceae</taxon>
        <taxon>Paenibacillus</taxon>
    </lineage>
</organism>
<dbReference type="Gene3D" id="3.90.550.10">
    <property type="entry name" value="Spore Coat Polysaccharide Biosynthesis Protein SpsA, Chain A"/>
    <property type="match status" value="1"/>
</dbReference>